<reference evidence="2 3" key="1">
    <citation type="submission" date="2015-04" db="EMBL/GenBank/DDBJ databases">
        <title>Lasius niger genome sequencing.</title>
        <authorList>
            <person name="Konorov E.A."/>
            <person name="Nikitin M.A."/>
            <person name="Kirill M.V."/>
            <person name="Chang P."/>
        </authorList>
    </citation>
    <scope>NUCLEOTIDE SEQUENCE [LARGE SCALE GENOMIC DNA]</scope>
    <source>
        <tissue evidence="2">Whole</tissue>
    </source>
</reference>
<keyword evidence="3" id="KW-1185">Reference proteome</keyword>
<dbReference type="InterPro" id="IPR005312">
    <property type="entry name" value="DUF1759"/>
</dbReference>
<name>A0A0J7JZ31_LASNI</name>
<feature type="compositionally biased region" description="Low complexity" evidence="1">
    <location>
        <begin position="48"/>
        <end position="61"/>
    </location>
</feature>
<dbReference type="PANTHER" id="PTHR47331:SF5">
    <property type="entry name" value="RIBONUCLEASE H"/>
    <property type="match status" value="1"/>
</dbReference>
<proteinExistence type="predicted"/>
<dbReference type="Proteomes" id="UP000036403">
    <property type="component" value="Unassembled WGS sequence"/>
</dbReference>
<evidence type="ECO:0000313" key="2">
    <source>
        <dbReference type="EMBL" id="KMQ83126.1"/>
    </source>
</evidence>
<dbReference type="PaxDb" id="67767-A0A0J7JZ31"/>
<evidence type="ECO:0000256" key="1">
    <source>
        <dbReference type="SAM" id="MobiDB-lite"/>
    </source>
</evidence>
<accession>A0A0J7JZ31</accession>
<comment type="caution">
    <text evidence="2">The sequence shown here is derived from an EMBL/GenBank/DDBJ whole genome shotgun (WGS) entry which is preliminary data.</text>
</comment>
<sequence length="288" mass="32495">MEMEQLIDAQHEVHGRISRCVENLKKIKSAKVSMTPSTLLRVSWITSGTNSKSSTSSSKLSSGEKLRSMTTPKKTFRGDAEQLIRNLPATEDNFERAWDTLSSHFENTRFLVRSYLASFTSFPRIKAPSAGGLRRIVGALEGIGRPISDCSDLFVHLVVELLDSKTRWEWENSLGKSSAPPTYDKLREFLQEQLMTQEVLHTISPDSTSKGLEKPNRLTRASHVGSKRPDPNRSCPLCKKDHFIAYCDTYKKKTAQEKREIVGTHQRCWNCLGRHLLGECSSSKPRLA</sequence>
<organism evidence="2 3">
    <name type="scientific">Lasius niger</name>
    <name type="common">Black garden ant</name>
    <dbReference type="NCBI Taxonomy" id="67767"/>
    <lineage>
        <taxon>Eukaryota</taxon>
        <taxon>Metazoa</taxon>
        <taxon>Ecdysozoa</taxon>
        <taxon>Arthropoda</taxon>
        <taxon>Hexapoda</taxon>
        <taxon>Insecta</taxon>
        <taxon>Pterygota</taxon>
        <taxon>Neoptera</taxon>
        <taxon>Endopterygota</taxon>
        <taxon>Hymenoptera</taxon>
        <taxon>Apocrita</taxon>
        <taxon>Aculeata</taxon>
        <taxon>Formicoidea</taxon>
        <taxon>Formicidae</taxon>
        <taxon>Formicinae</taxon>
        <taxon>Lasius</taxon>
        <taxon>Lasius</taxon>
    </lineage>
</organism>
<dbReference type="AlphaFoldDB" id="A0A0J7JZ31"/>
<dbReference type="EMBL" id="LBMM01021206">
    <property type="protein sequence ID" value="KMQ83126.1"/>
    <property type="molecule type" value="Genomic_DNA"/>
</dbReference>
<gene>
    <name evidence="2" type="ORF">RF55_20859</name>
</gene>
<evidence type="ECO:0000313" key="3">
    <source>
        <dbReference type="Proteomes" id="UP000036403"/>
    </source>
</evidence>
<dbReference type="Pfam" id="PF03564">
    <property type="entry name" value="DUF1759"/>
    <property type="match status" value="1"/>
</dbReference>
<dbReference type="PANTHER" id="PTHR47331">
    <property type="entry name" value="PHD-TYPE DOMAIN-CONTAINING PROTEIN"/>
    <property type="match status" value="1"/>
</dbReference>
<feature type="region of interest" description="Disordered" evidence="1">
    <location>
        <begin position="205"/>
        <end position="232"/>
    </location>
</feature>
<dbReference type="OrthoDB" id="7696997at2759"/>
<protein>
    <submittedName>
        <fullName evidence="2">Uncharacterized protein</fullName>
    </submittedName>
</protein>
<feature type="region of interest" description="Disordered" evidence="1">
    <location>
        <begin position="48"/>
        <end position="72"/>
    </location>
</feature>